<keyword evidence="2" id="KW-1185">Reference proteome</keyword>
<dbReference type="EMBL" id="CP060783">
    <property type="protein sequence ID" value="QNP47539.1"/>
    <property type="molecule type" value="Genomic_DNA"/>
</dbReference>
<organism evidence="1 2">
    <name type="scientific">Diaphorobacter aerolatus</name>
    <dbReference type="NCBI Taxonomy" id="1288495"/>
    <lineage>
        <taxon>Bacteria</taxon>
        <taxon>Pseudomonadati</taxon>
        <taxon>Pseudomonadota</taxon>
        <taxon>Betaproteobacteria</taxon>
        <taxon>Burkholderiales</taxon>
        <taxon>Comamonadaceae</taxon>
        <taxon>Diaphorobacter</taxon>
    </lineage>
</organism>
<evidence type="ECO:0000313" key="2">
    <source>
        <dbReference type="Proteomes" id="UP000516028"/>
    </source>
</evidence>
<dbReference type="AlphaFoldDB" id="A0A7H0GGX3"/>
<reference evidence="1 2" key="1">
    <citation type="submission" date="2020-08" db="EMBL/GenBank/DDBJ databases">
        <title>Genome sequence of Diaphorobacter aerolatus KACC 16536T.</title>
        <authorList>
            <person name="Hyun D.-W."/>
            <person name="Bae J.-W."/>
        </authorList>
    </citation>
    <scope>NUCLEOTIDE SEQUENCE [LARGE SCALE GENOMIC DNA]</scope>
    <source>
        <strain evidence="1 2">KACC 16536</strain>
    </source>
</reference>
<dbReference type="RefSeq" id="WP_187723220.1">
    <property type="nucleotide sequence ID" value="NZ_CP060783.1"/>
</dbReference>
<dbReference type="InterPro" id="IPR035948">
    <property type="entry name" value="YwqG-like_sf"/>
</dbReference>
<dbReference type="InterPro" id="IPR015315">
    <property type="entry name" value="DUF1963"/>
</dbReference>
<proteinExistence type="predicted"/>
<dbReference type="KEGG" id="daer:H9K75_14940"/>
<gene>
    <name evidence="1" type="ORF">H9K75_14940</name>
</gene>
<dbReference type="Gene3D" id="2.30.320.10">
    <property type="entry name" value="YwqG-like"/>
    <property type="match status" value="1"/>
</dbReference>
<dbReference type="SUPFAM" id="SSF103032">
    <property type="entry name" value="Hypothetical protein YwqG"/>
    <property type="match status" value="1"/>
</dbReference>
<dbReference type="Proteomes" id="UP000516028">
    <property type="component" value="Chromosome"/>
</dbReference>
<dbReference type="Pfam" id="PF09234">
    <property type="entry name" value="DUF1963"/>
    <property type="match status" value="1"/>
</dbReference>
<name>A0A7H0GGX3_9BURK</name>
<evidence type="ECO:0000313" key="1">
    <source>
        <dbReference type="EMBL" id="QNP47539.1"/>
    </source>
</evidence>
<protein>
    <submittedName>
        <fullName evidence="1">DUF1963 domain-containing protein</fullName>
    </submittedName>
</protein>
<accession>A0A7H0GGX3</accession>
<sequence length="195" mass="21839">MPVYFKYETPANALALNRICGDPLLPALVQWPLDEGGRKMIFIGSISSELLNSETSVKIPEGHLLSVFCPFEKNSVDIPIGLARHGAAGCVIHHPVGTPRSCEELPKISAKLIEKIPSIETDEDEFSEDLEDKMGGSPNWLQDRIDFSRSEFVAQFSGMYFEKIFPELKGIFMGGMLYVFFDSKLNQGFIRLQYS</sequence>